<evidence type="ECO:0000313" key="3">
    <source>
        <dbReference type="Proteomes" id="UP000662957"/>
    </source>
</evidence>
<dbReference type="Gene3D" id="3.40.630.30">
    <property type="match status" value="1"/>
</dbReference>
<organism evidence="2 3">
    <name type="scientific">Brevundimonas fontaquae</name>
    <dbReference type="NCBI Taxonomy" id="2813778"/>
    <lineage>
        <taxon>Bacteria</taxon>
        <taxon>Pseudomonadati</taxon>
        <taxon>Pseudomonadota</taxon>
        <taxon>Alphaproteobacteria</taxon>
        <taxon>Caulobacterales</taxon>
        <taxon>Caulobacteraceae</taxon>
        <taxon>Brevundimonas</taxon>
    </lineage>
</organism>
<dbReference type="RefSeq" id="WP_205683001.1">
    <property type="nucleotide sequence ID" value="NZ_CP070968.1"/>
</dbReference>
<name>A0ABX7LUB1_9CAUL</name>
<proteinExistence type="predicted"/>
<accession>A0ABX7LUB1</accession>
<dbReference type="Pfam" id="PF13508">
    <property type="entry name" value="Acetyltransf_7"/>
    <property type="match status" value="1"/>
</dbReference>
<protein>
    <submittedName>
        <fullName evidence="2">GNAT family N-acetyltransferase</fullName>
    </submittedName>
</protein>
<dbReference type="PANTHER" id="PTHR43233">
    <property type="entry name" value="FAMILY N-ACETYLTRANSFERASE, PUTATIVE (AFU_ORTHOLOGUE AFUA_6G03350)-RELATED"/>
    <property type="match status" value="1"/>
</dbReference>
<dbReference type="PANTHER" id="PTHR43233:SF1">
    <property type="entry name" value="FAMILY N-ACETYLTRANSFERASE, PUTATIVE (AFU_ORTHOLOGUE AFUA_6G03350)-RELATED"/>
    <property type="match status" value="1"/>
</dbReference>
<dbReference type="CDD" id="cd04301">
    <property type="entry name" value="NAT_SF"/>
    <property type="match status" value="1"/>
</dbReference>
<reference evidence="2 3" key="1">
    <citation type="submission" date="2021-02" db="EMBL/GenBank/DDBJ databases">
        <title>Brevundimonas sp. CS1 genome sequence.</title>
        <authorList>
            <person name="Lee K."/>
            <person name="Choi Y.-J."/>
            <person name="Son H.-R."/>
        </authorList>
    </citation>
    <scope>NUCLEOTIDE SEQUENCE [LARGE SCALE GENOMIC DNA]</scope>
    <source>
        <strain evidence="2 3">CS1</strain>
    </source>
</reference>
<dbReference type="InterPro" id="IPR000182">
    <property type="entry name" value="GNAT_dom"/>
</dbReference>
<gene>
    <name evidence="2" type="ORF">JX001_08010</name>
</gene>
<evidence type="ECO:0000313" key="2">
    <source>
        <dbReference type="EMBL" id="QSF55705.1"/>
    </source>
</evidence>
<keyword evidence="3" id="KW-1185">Reference proteome</keyword>
<dbReference type="SUPFAM" id="SSF55729">
    <property type="entry name" value="Acyl-CoA N-acyltransferases (Nat)"/>
    <property type="match status" value="1"/>
</dbReference>
<dbReference type="PROSITE" id="PS51186">
    <property type="entry name" value="GNAT"/>
    <property type="match status" value="1"/>
</dbReference>
<dbReference type="Proteomes" id="UP000662957">
    <property type="component" value="Chromosome"/>
</dbReference>
<evidence type="ECO:0000259" key="1">
    <source>
        <dbReference type="PROSITE" id="PS51186"/>
    </source>
</evidence>
<dbReference type="InterPro" id="IPR016181">
    <property type="entry name" value="Acyl_CoA_acyltransferase"/>
</dbReference>
<sequence>MAGLPSTVYPMVIRRNRDAAGMERIVGDVGLFFKLVDIAVHPAHQGRGLGKAIVASLVDCLDASAPKGAHVSLMADSEAHRLYAQHGFALTAPRWVGMAFCRLERLKLRANRFDQSEDMPPQRLSFAIEA</sequence>
<dbReference type="InterPro" id="IPR053144">
    <property type="entry name" value="Acetyltransferase_Butenolide"/>
</dbReference>
<dbReference type="EMBL" id="CP070968">
    <property type="protein sequence ID" value="QSF55705.1"/>
    <property type="molecule type" value="Genomic_DNA"/>
</dbReference>
<feature type="domain" description="N-acetyltransferase" evidence="1">
    <location>
        <begin position="1"/>
        <end position="109"/>
    </location>
</feature>